<feature type="domain" description="HTH tetR-type" evidence="5">
    <location>
        <begin position="10"/>
        <end position="70"/>
    </location>
</feature>
<dbReference type="PRINTS" id="PR00455">
    <property type="entry name" value="HTHTETR"/>
</dbReference>
<dbReference type="PANTHER" id="PTHR47506">
    <property type="entry name" value="TRANSCRIPTIONAL REGULATORY PROTEIN"/>
    <property type="match status" value="1"/>
</dbReference>
<keyword evidence="2 4" id="KW-0238">DNA-binding</keyword>
<name>A0A6J4RFZ1_9ACTN</name>
<reference evidence="6" key="1">
    <citation type="submission" date="2020-02" db="EMBL/GenBank/DDBJ databases">
        <authorList>
            <person name="Meier V. D."/>
        </authorList>
    </citation>
    <scope>NUCLEOTIDE SEQUENCE</scope>
    <source>
        <strain evidence="6">AVDCRST_MAG05</strain>
    </source>
</reference>
<dbReference type="InterPro" id="IPR023772">
    <property type="entry name" value="DNA-bd_HTH_TetR-type_CS"/>
</dbReference>
<dbReference type="AlphaFoldDB" id="A0A6J4RFZ1"/>
<sequence length="158" mass="17055">MPKVTDAHRAARRDEILNAAQRVFARKGYRGSSITAIIDESGLSAGAIYSYFEGKQELFHAVVERTLAVRTSQIAAGAGEQPRSPGELTRSVLVSMRGQPISTMAPQIWAEAAVEPETRKVVARVYEQLGRMLCAELTAWASGNPARVDGDPEALGSE</sequence>
<evidence type="ECO:0000256" key="1">
    <source>
        <dbReference type="ARBA" id="ARBA00023015"/>
    </source>
</evidence>
<keyword evidence="1" id="KW-0805">Transcription regulation</keyword>
<dbReference type="Pfam" id="PF00440">
    <property type="entry name" value="TetR_N"/>
    <property type="match status" value="1"/>
</dbReference>
<organism evidence="6">
    <name type="scientific">uncultured Rubrobacteraceae bacterium</name>
    <dbReference type="NCBI Taxonomy" id="349277"/>
    <lineage>
        <taxon>Bacteria</taxon>
        <taxon>Bacillati</taxon>
        <taxon>Actinomycetota</taxon>
        <taxon>Rubrobacteria</taxon>
        <taxon>Rubrobacterales</taxon>
        <taxon>Rubrobacteraceae</taxon>
        <taxon>environmental samples</taxon>
    </lineage>
</organism>
<evidence type="ECO:0000256" key="2">
    <source>
        <dbReference type="ARBA" id="ARBA00023125"/>
    </source>
</evidence>
<evidence type="ECO:0000256" key="4">
    <source>
        <dbReference type="PROSITE-ProRule" id="PRU00335"/>
    </source>
</evidence>
<protein>
    <submittedName>
        <fullName evidence="6">Transcriptional regulator, AcrR family</fullName>
    </submittedName>
</protein>
<dbReference type="InterPro" id="IPR001647">
    <property type="entry name" value="HTH_TetR"/>
</dbReference>
<dbReference type="GO" id="GO:0003677">
    <property type="term" value="F:DNA binding"/>
    <property type="evidence" value="ECO:0007669"/>
    <property type="project" value="UniProtKB-UniRule"/>
</dbReference>
<evidence type="ECO:0000256" key="3">
    <source>
        <dbReference type="ARBA" id="ARBA00023163"/>
    </source>
</evidence>
<keyword evidence="3" id="KW-0804">Transcription</keyword>
<evidence type="ECO:0000259" key="5">
    <source>
        <dbReference type="PROSITE" id="PS50977"/>
    </source>
</evidence>
<dbReference type="PANTHER" id="PTHR47506:SF7">
    <property type="entry name" value="TRANSCRIPTIONAL REGULATORY PROTEIN"/>
    <property type="match status" value="1"/>
</dbReference>
<dbReference type="SUPFAM" id="SSF46689">
    <property type="entry name" value="Homeodomain-like"/>
    <property type="match status" value="1"/>
</dbReference>
<dbReference type="Gene3D" id="1.10.357.10">
    <property type="entry name" value="Tetracycline Repressor, domain 2"/>
    <property type="match status" value="1"/>
</dbReference>
<feature type="DNA-binding region" description="H-T-H motif" evidence="4">
    <location>
        <begin position="33"/>
        <end position="52"/>
    </location>
</feature>
<dbReference type="PROSITE" id="PS01081">
    <property type="entry name" value="HTH_TETR_1"/>
    <property type="match status" value="1"/>
</dbReference>
<dbReference type="InterPro" id="IPR009057">
    <property type="entry name" value="Homeodomain-like_sf"/>
</dbReference>
<gene>
    <name evidence="6" type="ORF">AVDCRST_MAG05-697</name>
</gene>
<accession>A0A6J4RFZ1</accession>
<proteinExistence type="predicted"/>
<dbReference type="PROSITE" id="PS50977">
    <property type="entry name" value="HTH_TETR_2"/>
    <property type="match status" value="1"/>
</dbReference>
<evidence type="ECO:0000313" key="6">
    <source>
        <dbReference type="EMBL" id="CAA9472909.1"/>
    </source>
</evidence>
<dbReference type="EMBL" id="CADCVM010000080">
    <property type="protein sequence ID" value="CAA9472909.1"/>
    <property type="molecule type" value="Genomic_DNA"/>
</dbReference>